<evidence type="ECO:0000313" key="2">
    <source>
        <dbReference type="Proteomes" id="UP000780801"/>
    </source>
</evidence>
<sequence>MKSVRQKWASHKTYRKIQKTWQDYTAVSEKSHDVQTVAQRLTIFLDTFDEAYREMIPQAELEESEISVERIYGDCSEIMTTLFSAVE</sequence>
<dbReference type="AlphaFoldDB" id="A0A9P6FVL3"/>
<protein>
    <submittedName>
        <fullName evidence="1">Uncharacterized protein</fullName>
    </submittedName>
</protein>
<dbReference type="Proteomes" id="UP000780801">
    <property type="component" value="Unassembled WGS sequence"/>
</dbReference>
<keyword evidence="2" id="KW-1185">Reference proteome</keyword>
<organism evidence="1 2">
    <name type="scientific">Lunasporangiospora selenospora</name>
    <dbReference type="NCBI Taxonomy" id="979761"/>
    <lineage>
        <taxon>Eukaryota</taxon>
        <taxon>Fungi</taxon>
        <taxon>Fungi incertae sedis</taxon>
        <taxon>Mucoromycota</taxon>
        <taxon>Mortierellomycotina</taxon>
        <taxon>Mortierellomycetes</taxon>
        <taxon>Mortierellales</taxon>
        <taxon>Mortierellaceae</taxon>
        <taxon>Lunasporangiospora</taxon>
    </lineage>
</organism>
<feature type="non-terminal residue" evidence="1">
    <location>
        <position position="87"/>
    </location>
</feature>
<gene>
    <name evidence="1" type="ORF">BGW38_001445</name>
</gene>
<comment type="caution">
    <text evidence="1">The sequence shown here is derived from an EMBL/GenBank/DDBJ whole genome shotgun (WGS) entry which is preliminary data.</text>
</comment>
<evidence type="ECO:0000313" key="1">
    <source>
        <dbReference type="EMBL" id="KAF9581511.1"/>
    </source>
</evidence>
<accession>A0A9P6FVL3</accession>
<dbReference type="OrthoDB" id="5589702at2759"/>
<proteinExistence type="predicted"/>
<reference evidence="1" key="1">
    <citation type="journal article" date="2020" name="Fungal Divers.">
        <title>Resolving the Mortierellaceae phylogeny through synthesis of multi-gene phylogenetics and phylogenomics.</title>
        <authorList>
            <person name="Vandepol N."/>
            <person name="Liber J."/>
            <person name="Desiro A."/>
            <person name="Na H."/>
            <person name="Kennedy M."/>
            <person name="Barry K."/>
            <person name="Grigoriev I.V."/>
            <person name="Miller A.N."/>
            <person name="O'Donnell K."/>
            <person name="Stajich J.E."/>
            <person name="Bonito G."/>
        </authorList>
    </citation>
    <scope>NUCLEOTIDE SEQUENCE</scope>
    <source>
        <strain evidence="1">KOD1015</strain>
    </source>
</reference>
<name>A0A9P6FVL3_9FUNG</name>
<dbReference type="EMBL" id="JAABOA010001455">
    <property type="protein sequence ID" value="KAF9581511.1"/>
    <property type="molecule type" value="Genomic_DNA"/>
</dbReference>